<dbReference type="Proteomes" id="UP000011182">
    <property type="component" value="Unassembled WGS sequence"/>
</dbReference>
<proteinExistence type="predicted"/>
<keyword evidence="2" id="KW-1185">Reference proteome</keyword>
<reference evidence="1 2" key="1">
    <citation type="journal article" date="2014" name="Syst. Appl. Microbiol.">
        <title>Genomic insights into the taxonomic status of the three subspecies of Bacillus subtilis.</title>
        <authorList>
            <person name="Yi H."/>
            <person name="Chun J."/>
            <person name="Cha C.J."/>
        </authorList>
    </citation>
    <scope>NUCLEOTIDE SEQUENCE [LARGE SCALE GENOMIC DNA]</scope>
    <source>
        <strain evidence="1 2">KCTC 13429</strain>
    </source>
</reference>
<accession>A0A9W5PEY7</accession>
<dbReference type="AlphaFoldDB" id="A0A9W5PEY7"/>
<protein>
    <submittedName>
        <fullName evidence="1">Uncharacterized protein</fullName>
    </submittedName>
</protein>
<comment type="caution">
    <text evidence="1">The sequence shown here is derived from an EMBL/GenBank/DDBJ whole genome shotgun (WGS) entry which is preliminary data.</text>
</comment>
<sequence>MKATPLWSVHFYYFHSKAQGFSSQIPAVRLRKSTLWYLKFEWYFHQEIML</sequence>
<gene>
    <name evidence="1" type="ORF">BSI_07990</name>
</gene>
<organism evidence="1 2">
    <name type="scientific">Bacillus inaquosorum KCTC 13429</name>
    <dbReference type="NCBI Taxonomy" id="1236548"/>
    <lineage>
        <taxon>Bacteria</taxon>
        <taxon>Bacillati</taxon>
        <taxon>Bacillota</taxon>
        <taxon>Bacilli</taxon>
        <taxon>Bacillales</taxon>
        <taxon>Bacillaceae</taxon>
        <taxon>Bacillus</taxon>
    </lineage>
</organism>
<name>A0A9W5PEY7_9BACI</name>
<dbReference type="EMBL" id="AMXN01000001">
    <property type="protein sequence ID" value="ELS63408.1"/>
    <property type="molecule type" value="Genomic_DNA"/>
</dbReference>
<evidence type="ECO:0000313" key="2">
    <source>
        <dbReference type="Proteomes" id="UP000011182"/>
    </source>
</evidence>
<evidence type="ECO:0000313" key="1">
    <source>
        <dbReference type="EMBL" id="ELS63408.1"/>
    </source>
</evidence>